<keyword evidence="5 6" id="KW-0040">ANK repeat</keyword>
<evidence type="ECO:0000256" key="2">
    <source>
        <dbReference type="ARBA" id="ARBA00022737"/>
    </source>
</evidence>
<name>F8NL70_SERL9</name>
<evidence type="ECO:0000313" key="9">
    <source>
        <dbReference type="EMBL" id="EGO28886.1"/>
    </source>
</evidence>
<dbReference type="GO" id="GO:0008270">
    <property type="term" value="F:zinc ion binding"/>
    <property type="evidence" value="ECO:0007669"/>
    <property type="project" value="UniProtKB-KW"/>
</dbReference>
<keyword evidence="3 7" id="KW-0863">Zinc-finger</keyword>
<dbReference type="SUPFAM" id="SSF144232">
    <property type="entry name" value="HIT/MYND zinc finger-like"/>
    <property type="match status" value="1"/>
</dbReference>
<dbReference type="Pfam" id="PF01753">
    <property type="entry name" value="zf-MYND"/>
    <property type="match status" value="1"/>
</dbReference>
<dbReference type="EMBL" id="GL945430">
    <property type="protein sequence ID" value="EGO28886.1"/>
    <property type="molecule type" value="Genomic_DNA"/>
</dbReference>
<reference evidence="9" key="1">
    <citation type="submission" date="2011-04" db="EMBL/GenBank/DDBJ databases">
        <title>Evolution of plant cell wall degrading machinery underlies the functional diversity of forest fungi.</title>
        <authorList>
            <consortium name="US DOE Joint Genome Institute (JGI-PGF)"/>
            <person name="Eastwood D.C."/>
            <person name="Floudas D."/>
            <person name="Binder M."/>
            <person name="Majcherczyk A."/>
            <person name="Schneider P."/>
            <person name="Aerts A."/>
            <person name="Asiegbu F.O."/>
            <person name="Baker S.E."/>
            <person name="Barry K."/>
            <person name="Bendiksby M."/>
            <person name="Blumentritt M."/>
            <person name="Coutinho P.M."/>
            <person name="Cullen D."/>
            <person name="Cullen D."/>
            <person name="Gathman A."/>
            <person name="Goodell B."/>
            <person name="Henrissat B."/>
            <person name="Ihrmark K."/>
            <person name="Kauserud H."/>
            <person name="Kohler A."/>
            <person name="LaButti K."/>
            <person name="Lapidus A."/>
            <person name="Lavin J.L."/>
            <person name="Lee Y.-H."/>
            <person name="Lindquist E."/>
            <person name="Lilly W."/>
            <person name="Lucas S."/>
            <person name="Morin E."/>
            <person name="Murat C."/>
            <person name="Oguiza J.A."/>
            <person name="Park J."/>
            <person name="Pisabarro A.G."/>
            <person name="Riley R."/>
            <person name="Rosling A."/>
            <person name="Salamov A."/>
            <person name="Schmidt O."/>
            <person name="Schmutz J."/>
            <person name="Skrede I."/>
            <person name="Stenlid J."/>
            <person name="Wiebenga A."/>
            <person name="Xie X."/>
            <person name="Kues U."/>
            <person name="Hibbett D.S."/>
            <person name="Hoffmeister D."/>
            <person name="Hogberg N."/>
            <person name="Martin F."/>
            <person name="Grigoriev I.V."/>
            <person name="Watkinson S.C."/>
        </authorList>
    </citation>
    <scope>NUCLEOTIDE SEQUENCE</scope>
    <source>
        <strain evidence="9">S7.9</strain>
    </source>
</reference>
<feature type="domain" description="MYND-type" evidence="8">
    <location>
        <begin position="236"/>
        <end position="275"/>
    </location>
</feature>
<evidence type="ECO:0000256" key="4">
    <source>
        <dbReference type="ARBA" id="ARBA00022833"/>
    </source>
</evidence>
<dbReference type="InterPro" id="IPR036770">
    <property type="entry name" value="Ankyrin_rpt-contain_sf"/>
</dbReference>
<dbReference type="SUPFAM" id="SSF48403">
    <property type="entry name" value="Ankyrin repeat"/>
    <property type="match status" value="1"/>
</dbReference>
<dbReference type="HOGENOM" id="CLU_053726_0_0_1"/>
<evidence type="ECO:0000256" key="7">
    <source>
        <dbReference type="PROSITE-ProRule" id="PRU00134"/>
    </source>
</evidence>
<dbReference type="PROSITE" id="PS50088">
    <property type="entry name" value="ANK_REPEAT"/>
    <property type="match status" value="1"/>
</dbReference>
<dbReference type="GeneID" id="18817966"/>
<dbReference type="InterPro" id="IPR002893">
    <property type="entry name" value="Znf_MYND"/>
</dbReference>
<dbReference type="InterPro" id="IPR002110">
    <property type="entry name" value="Ankyrin_rpt"/>
</dbReference>
<dbReference type="Proteomes" id="UP000008064">
    <property type="component" value="Unassembled WGS sequence"/>
</dbReference>
<dbReference type="PANTHER" id="PTHR24171:SF9">
    <property type="entry name" value="ANKYRIN REPEAT DOMAIN-CONTAINING PROTEIN 39"/>
    <property type="match status" value="1"/>
</dbReference>
<dbReference type="PANTHER" id="PTHR24171">
    <property type="entry name" value="ANKYRIN REPEAT DOMAIN-CONTAINING PROTEIN 39-RELATED"/>
    <property type="match status" value="1"/>
</dbReference>
<dbReference type="PROSITE" id="PS01360">
    <property type="entry name" value="ZF_MYND_1"/>
    <property type="match status" value="1"/>
</dbReference>
<sequence length="421" mass="46679">MSTNPGSSGYMSPKDMLDLLDHPESIGGAKDGKGLRIVYEKEHLDLKPQLLSKFALACFIGILDVVKQGISTGSAPDLVGTETPIKIGYASLVVLGAQRINGGTKDSLQHLTTLRHLLQQGAPPDVPDSMGYTALHHSCASSSPQPTLARVLLQEGADPNYRNRYGEIPIFAPFRSNNITLVDLLMKYGTNLDIVDVNGDPVRSIFVHFGPQVTATVRRWERKRMGEDAPLDDKRCEGCSKKAEGRIKQCSNCHTVRYCSTECQRADWQNHKSKCQPFSAPNVVTLRPDYQSYSTVFSRADFARQALGIPEYSASERRHRPLTKDLSDHEPNKSLVVKVQVPLVSALILTGPDVGDLLVYNKKKDFICNIRQAENRGNYEKIVKVVRAKGINGIKAYFAAELKNRYELVVKISEVLAEQPF</sequence>
<dbReference type="PROSITE" id="PS50865">
    <property type="entry name" value="ZF_MYND_2"/>
    <property type="match status" value="1"/>
</dbReference>
<dbReference type="Gene3D" id="1.25.40.20">
    <property type="entry name" value="Ankyrin repeat-containing domain"/>
    <property type="match status" value="1"/>
</dbReference>
<evidence type="ECO:0000259" key="8">
    <source>
        <dbReference type="PROSITE" id="PS50865"/>
    </source>
</evidence>
<evidence type="ECO:0000256" key="5">
    <source>
        <dbReference type="ARBA" id="ARBA00023043"/>
    </source>
</evidence>
<dbReference type="Pfam" id="PF12796">
    <property type="entry name" value="Ank_2"/>
    <property type="match status" value="1"/>
</dbReference>
<keyword evidence="1" id="KW-0479">Metal-binding</keyword>
<keyword evidence="2" id="KW-0677">Repeat</keyword>
<gene>
    <name evidence="9" type="ORF">SERLADRAFT_459763</name>
</gene>
<dbReference type="Gene3D" id="6.10.140.2220">
    <property type="match status" value="1"/>
</dbReference>
<dbReference type="SMART" id="SM00248">
    <property type="entry name" value="ANK"/>
    <property type="match status" value="2"/>
</dbReference>
<accession>F8NL70</accession>
<protein>
    <recommendedName>
        <fullName evidence="8">MYND-type domain-containing protein</fullName>
    </recommendedName>
</protein>
<organism>
    <name type="scientific">Serpula lacrymans var. lacrymans (strain S7.9)</name>
    <name type="common">Dry rot fungus</name>
    <dbReference type="NCBI Taxonomy" id="578457"/>
    <lineage>
        <taxon>Eukaryota</taxon>
        <taxon>Fungi</taxon>
        <taxon>Dikarya</taxon>
        <taxon>Basidiomycota</taxon>
        <taxon>Agaricomycotina</taxon>
        <taxon>Agaricomycetes</taxon>
        <taxon>Agaricomycetidae</taxon>
        <taxon>Boletales</taxon>
        <taxon>Coniophorineae</taxon>
        <taxon>Serpulaceae</taxon>
        <taxon>Serpula</taxon>
    </lineage>
</organism>
<proteinExistence type="predicted"/>
<dbReference type="AlphaFoldDB" id="F8NL70"/>
<evidence type="ECO:0000256" key="3">
    <source>
        <dbReference type="ARBA" id="ARBA00022771"/>
    </source>
</evidence>
<dbReference type="PROSITE" id="PS50297">
    <property type="entry name" value="ANK_REP_REGION"/>
    <property type="match status" value="1"/>
</dbReference>
<evidence type="ECO:0000256" key="6">
    <source>
        <dbReference type="PROSITE-ProRule" id="PRU00023"/>
    </source>
</evidence>
<dbReference type="OrthoDB" id="194358at2759"/>
<dbReference type="RefSeq" id="XP_007315085.1">
    <property type="nucleotide sequence ID" value="XM_007315023.1"/>
</dbReference>
<keyword evidence="4" id="KW-0862">Zinc</keyword>
<feature type="repeat" description="ANK" evidence="6">
    <location>
        <begin position="130"/>
        <end position="164"/>
    </location>
</feature>
<dbReference type="KEGG" id="sla:SERLADRAFT_459763"/>
<evidence type="ECO:0000256" key="1">
    <source>
        <dbReference type="ARBA" id="ARBA00022723"/>
    </source>
</evidence>